<feature type="transmembrane region" description="Helical" evidence="1">
    <location>
        <begin position="98"/>
        <end position="117"/>
    </location>
</feature>
<accession>A0ABW0BD52</accession>
<sequence>MTLRRTAADHPAGNTGWAVPLALVALSVVPLTAGGLRLVERLGGPAVMPADERFASGFPVALSLHLVAAAVYALGGAFQMSAGLRRRHPAWHRRAGRALVPAALVVATSGLWVTLLYSPQPGTGDLLYGVRLVVAPLVAAFVVLGVTAIRRRDIPAHRAWMIRAYAVSLGAGTQVFSEGFGEVLLGHGDLTGDLLKTSGWVINLAVAEWVIRRPARLRAHRTRAFATTTEVPA</sequence>
<evidence type="ECO:0000313" key="2">
    <source>
        <dbReference type="EMBL" id="MFC5175239.1"/>
    </source>
</evidence>
<gene>
    <name evidence="2" type="ORF">ACFPGP_01065</name>
</gene>
<name>A0ABW0BD52_9ACTN</name>
<keyword evidence="1" id="KW-0472">Membrane</keyword>
<reference evidence="3" key="1">
    <citation type="journal article" date="2019" name="Int. J. Syst. Evol. Microbiol.">
        <title>The Global Catalogue of Microorganisms (GCM) 10K type strain sequencing project: providing services to taxonomists for standard genome sequencing and annotation.</title>
        <authorList>
            <consortium name="The Broad Institute Genomics Platform"/>
            <consortium name="The Broad Institute Genome Sequencing Center for Infectious Disease"/>
            <person name="Wu L."/>
            <person name="Ma J."/>
        </authorList>
    </citation>
    <scope>NUCLEOTIDE SEQUENCE [LARGE SCALE GENOMIC DNA]</scope>
    <source>
        <strain evidence="3">DFY41</strain>
    </source>
</reference>
<keyword evidence="1" id="KW-1133">Transmembrane helix</keyword>
<dbReference type="EMBL" id="JBHSKD010000002">
    <property type="protein sequence ID" value="MFC5175239.1"/>
    <property type="molecule type" value="Genomic_DNA"/>
</dbReference>
<evidence type="ECO:0000313" key="3">
    <source>
        <dbReference type="Proteomes" id="UP001596087"/>
    </source>
</evidence>
<keyword evidence="3" id="KW-1185">Reference proteome</keyword>
<dbReference type="InterPro" id="IPR018750">
    <property type="entry name" value="DUF2306_membrane"/>
</dbReference>
<proteinExistence type="predicted"/>
<feature type="transmembrane region" description="Helical" evidence="1">
    <location>
        <begin position="12"/>
        <end position="36"/>
    </location>
</feature>
<dbReference type="RefSeq" id="WP_378585686.1">
    <property type="nucleotide sequence ID" value="NZ_JBHSKD010000002.1"/>
</dbReference>
<keyword evidence="1" id="KW-0812">Transmembrane</keyword>
<feature type="transmembrane region" description="Helical" evidence="1">
    <location>
        <begin position="129"/>
        <end position="149"/>
    </location>
</feature>
<organism evidence="2 3">
    <name type="scientific">Nocardioides taihuensis</name>
    <dbReference type="NCBI Taxonomy" id="1835606"/>
    <lineage>
        <taxon>Bacteria</taxon>
        <taxon>Bacillati</taxon>
        <taxon>Actinomycetota</taxon>
        <taxon>Actinomycetes</taxon>
        <taxon>Propionibacteriales</taxon>
        <taxon>Nocardioidaceae</taxon>
        <taxon>Nocardioides</taxon>
    </lineage>
</organism>
<evidence type="ECO:0000256" key="1">
    <source>
        <dbReference type="SAM" id="Phobius"/>
    </source>
</evidence>
<feature type="transmembrane region" description="Helical" evidence="1">
    <location>
        <begin position="56"/>
        <end position="78"/>
    </location>
</feature>
<protein>
    <submittedName>
        <fullName evidence="2">DUF2306 domain-containing protein</fullName>
    </submittedName>
</protein>
<comment type="caution">
    <text evidence="2">The sequence shown here is derived from an EMBL/GenBank/DDBJ whole genome shotgun (WGS) entry which is preliminary data.</text>
</comment>
<dbReference type="Proteomes" id="UP001596087">
    <property type="component" value="Unassembled WGS sequence"/>
</dbReference>
<dbReference type="Pfam" id="PF10067">
    <property type="entry name" value="DUF2306"/>
    <property type="match status" value="1"/>
</dbReference>